<dbReference type="AlphaFoldDB" id="A0A2N5CVF4"/>
<dbReference type="Proteomes" id="UP000281192">
    <property type="component" value="Chromosome"/>
</dbReference>
<gene>
    <name evidence="1" type="ORF">C1707_11615</name>
    <name evidence="2" type="ORF">CFHF_08030</name>
</gene>
<dbReference type="Proteomes" id="UP000234483">
    <property type="component" value="Unassembled WGS sequence"/>
</dbReference>
<dbReference type="InterPro" id="IPR012334">
    <property type="entry name" value="Pectin_lyas_fold"/>
</dbReference>
<dbReference type="EMBL" id="PJRQ01000015">
    <property type="protein sequence ID" value="PLR17766.1"/>
    <property type="molecule type" value="Genomic_DNA"/>
</dbReference>
<dbReference type="SUPFAM" id="SSF51126">
    <property type="entry name" value="Pectin lyase-like"/>
    <property type="match status" value="2"/>
</dbReference>
<keyword evidence="4" id="KW-1185">Reference proteome</keyword>
<evidence type="ECO:0000313" key="3">
    <source>
        <dbReference type="Proteomes" id="UP000234483"/>
    </source>
</evidence>
<dbReference type="RefSeq" id="WP_101712500.1">
    <property type="nucleotide sequence ID" value="NZ_CP026100.1"/>
</dbReference>
<dbReference type="InterPro" id="IPR011050">
    <property type="entry name" value="Pectin_lyase_fold/virulence"/>
</dbReference>
<reference evidence="2 3" key="1">
    <citation type="submission" date="2017-12" db="EMBL/GenBank/DDBJ databases">
        <title>The genome sequence of Caulobacter flavus CGMCC1 15093.</title>
        <authorList>
            <person name="Gao J."/>
            <person name="Mao X."/>
            <person name="Sun J."/>
        </authorList>
    </citation>
    <scope>NUCLEOTIDE SEQUENCE [LARGE SCALE GENOMIC DNA]</scope>
    <source>
        <strain evidence="2 3">CGMCC1 15093</strain>
    </source>
</reference>
<protein>
    <recommendedName>
        <fullName evidence="5">Right handed beta helix domain-containing protein</fullName>
    </recommendedName>
</protein>
<evidence type="ECO:0000313" key="4">
    <source>
        <dbReference type="Proteomes" id="UP000281192"/>
    </source>
</evidence>
<proteinExistence type="predicted"/>
<sequence>MPTINAPAPNGVDDHAVLQALVDHGRPYGQFTTDGVEIALDRGVYRLSQSLDLSNAHGVHIRGQGMHTTEMRALGDFSVIRAEGSPTEPLNQAGIKGLTIRGFGNDQPGSYGIMLKWTNRCAVEDVLFFSCMLGMVVSHAWQTKLTNLQATGGGADRCRHGVYMSQSSSEYIDNAVIATGCTMQDCIETGFRIVNGQGSKFTACEAGGTKYGWYIGDTTGGVKNTWLHIDNCLADTAEIGWLIQSDNDLGEMILCNLWTGNCTEAGMVIRNAKNLQVNGVIAISHHREAVRLEGCQHVSLSQVSAKDYNRIDVGAACIRLTDSQNCTVSNVNAVSIHPTTVARETGTSDRNLLSTLTGKPELIGANSRFSAALDAPIQVPVYGVLPSTAPAGQLAYDSGTGKLVFSNGAAWIPTT</sequence>
<name>A0A2N5CVF4_9CAUL</name>
<accession>A0A2N5CVF4</accession>
<evidence type="ECO:0008006" key="5">
    <source>
        <dbReference type="Google" id="ProtNLM"/>
    </source>
</evidence>
<evidence type="ECO:0000313" key="2">
    <source>
        <dbReference type="EMBL" id="PLR17766.1"/>
    </source>
</evidence>
<reference evidence="1 4" key="2">
    <citation type="submission" date="2018-01" db="EMBL/GenBank/DDBJ databases">
        <title>Complete genome sequence of Caulobacter flavus RHGG3.</title>
        <authorList>
            <person name="Yang E."/>
        </authorList>
    </citation>
    <scope>NUCLEOTIDE SEQUENCE [LARGE SCALE GENOMIC DNA]</scope>
    <source>
        <strain evidence="1 4">RHGG3</strain>
    </source>
</reference>
<dbReference type="Gene3D" id="2.160.20.10">
    <property type="entry name" value="Single-stranded right-handed beta-helix, Pectin lyase-like"/>
    <property type="match status" value="1"/>
</dbReference>
<dbReference type="KEGG" id="cfh:C1707_11615"/>
<dbReference type="EMBL" id="CP026100">
    <property type="protein sequence ID" value="AYV46858.1"/>
    <property type="molecule type" value="Genomic_DNA"/>
</dbReference>
<dbReference type="OrthoDB" id="8402867at2"/>
<organism evidence="2 3">
    <name type="scientific">Caulobacter flavus</name>
    <dbReference type="NCBI Taxonomy" id="1679497"/>
    <lineage>
        <taxon>Bacteria</taxon>
        <taxon>Pseudomonadati</taxon>
        <taxon>Pseudomonadota</taxon>
        <taxon>Alphaproteobacteria</taxon>
        <taxon>Caulobacterales</taxon>
        <taxon>Caulobacteraceae</taxon>
        <taxon>Caulobacter</taxon>
    </lineage>
</organism>
<evidence type="ECO:0000313" key="1">
    <source>
        <dbReference type="EMBL" id="AYV46858.1"/>
    </source>
</evidence>